<dbReference type="PROSITE" id="PS51635">
    <property type="entry name" value="PNPLA"/>
    <property type="match status" value="1"/>
</dbReference>
<feature type="short sequence motif" description="GXSXG" evidence="1">
    <location>
        <begin position="65"/>
        <end position="69"/>
    </location>
</feature>
<name>A0A9E2S3Z7_9BACT</name>
<protein>
    <submittedName>
        <fullName evidence="3">Patatin-like phospholipase family protein</fullName>
    </submittedName>
</protein>
<dbReference type="Pfam" id="PF19143">
    <property type="entry name" value="Omp85_2"/>
    <property type="match status" value="1"/>
</dbReference>
<sequence>MVRGRIISTTVILLFTYFSLSAQSVPATRPKIGLVLSGGGAKGLAHIGILKALDSAGLHIDYITGTSMGSIIGAMYASGYSADSILQIAHGIDWDMLLSNQSQMRSYTMEEKDEYGRYTIELPFVSGRFKFSSGLLEGEELWLKFSELFFHVYKITNFDSLPIPFKCIATDLSNGKAVVIDSGNIVTALRASMAIPSVFTAVDYQGKKLVDGGLIRNFPASDVKKMGADIIVGSDVAQGLKSPDKLNSPIEVLLQIAFFKEAELRPSEDSLCQVYIKHDIEKFTSASFSSSSIIIDSGINMGRRYYPYFKKIADSLNALYGEQAYVRPVIKRDSSIIIDSMQISGLRFTDESFLKNMMRLDLHEAYTEKDISKRIRMAFGTRYYNKITYQLMPLDSGHCKIILNIAENPQSFAKFSLNYNRTTGVSAVANLTTRDWLFKKTRDIVTANLGDNIKVRAEHMQLFGKKGSWKVLLLDGSYENQELTIYDNFRAAGLYQQRYSHLGAKMQTSRKRSLTFGVGAAYEWIHYHPKIPVTESLTGNDNQWNVMAFFKFNTLDKPTLPLKGIRTELSMNYVFKQSPNAFLLAEDSVKIPLEDVLNFSNHVGLHFFLEGYKTVRGRNTFSTLLQAGALFNNNQILFNDFFIGGINSVIHNQVLFAGLPEASIITPSYLTYQWGWRRSWFPSIYSIARANIGWYDFLKQDNTFQNPKWLTGYSATFGYTSPLGPIEFSVMYSDQSKKVSTYVNVGFAF</sequence>
<feature type="active site" description="Nucleophile" evidence="1">
    <location>
        <position position="67"/>
    </location>
</feature>
<dbReference type="InterPro" id="IPR043864">
    <property type="entry name" value="Omp85-like_dom"/>
</dbReference>
<dbReference type="CDD" id="cd07205">
    <property type="entry name" value="Pat_PNPLA6_PNPLA7_NTE1_like"/>
    <property type="match status" value="1"/>
</dbReference>
<organism evidence="3 4">
    <name type="scientific">Pinibacter aurantiacus</name>
    <dbReference type="NCBI Taxonomy" id="2851599"/>
    <lineage>
        <taxon>Bacteria</taxon>
        <taxon>Pseudomonadati</taxon>
        <taxon>Bacteroidota</taxon>
        <taxon>Chitinophagia</taxon>
        <taxon>Chitinophagales</taxon>
        <taxon>Chitinophagaceae</taxon>
        <taxon>Pinibacter</taxon>
    </lineage>
</organism>
<dbReference type="GO" id="GO:0016787">
    <property type="term" value="F:hydrolase activity"/>
    <property type="evidence" value="ECO:0007669"/>
    <property type="project" value="UniProtKB-UniRule"/>
</dbReference>
<dbReference type="GO" id="GO:0016042">
    <property type="term" value="P:lipid catabolic process"/>
    <property type="evidence" value="ECO:0007669"/>
    <property type="project" value="UniProtKB-UniRule"/>
</dbReference>
<keyword evidence="1" id="KW-0443">Lipid metabolism</keyword>
<evidence type="ECO:0000256" key="1">
    <source>
        <dbReference type="PROSITE-ProRule" id="PRU01161"/>
    </source>
</evidence>
<feature type="active site" description="Proton acceptor" evidence="1">
    <location>
        <position position="211"/>
    </location>
</feature>
<feature type="short sequence motif" description="DGA/G" evidence="1">
    <location>
        <begin position="211"/>
        <end position="213"/>
    </location>
</feature>
<evidence type="ECO:0000313" key="4">
    <source>
        <dbReference type="Proteomes" id="UP000812270"/>
    </source>
</evidence>
<dbReference type="RefSeq" id="WP_217789672.1">
    <property type="nucleotide sequence ID" value="NZ_JAHSPG010000001.1"/>
</dbReference>
<reference evidence="3" key="1">
    <citation type="submission" date="2021-06" db="EMBL/GenBank/DDBJ databases">
        <authorList>
            <person name="Huq M.A."/>
        </authorList>
    </citation>
    <scope>NUCLEOTIDE SEQUENCE</scope>
    <source>
        <strain evidence="3">MAH-26</strain>
    </source>
</reference>
<feature type="short sequence motif" description="GXGXXG" evidence="1">
    <location>
        <begin position="38"/>
        <end position="43"/>
    </location>
</feature>
<proteinExistence type="predicted"/>
<dbReference type="Pfam" id="PF01734">
    <property type="entry name" value="Patatin"/>
    <property type="match status" value="1"/>
</dbReference>
<accession>A0A9E2S3Z7</accession>
<evidence type="ECO:0000259" key="2">
    <source>
        <dbReference type="PROSITE" id="PS51635"/>
    </source>
</evidence>
<evidence type="ECO:0000313" key="3">
    <source>
        <dbReference type="EMBL" id="MBV4356138.1"/>
    </source>
</evidence>
<keyword evidence="1" id="KW-0442">Lipid degradation</keyword>
<dbReference type="InterPro" id="IPR002641">
    <property type="entry name" value="PNPLA_dom"/>
</dbReference>
<dbReference type="AlphaFoldDB" id="A0A9E2S3Z7"/>
<dbReference type="EMBL" id="JAHSPG010000001">
    <property type="protein sequence ID" value="MBV4356138.1"/>
    <property type="molecule type" value="Genomic_DNA"/>
</dbReference>
<feature type="domain" description="PNPLA" evidence="2">
    <location>
        <begin position="34"/>
        <end position="224"/>
    </location>
</feature>
<comment type="caution">
    <text evidence="3">The sequence shown here is derived from an EMBL/GenBank/DDBJ whole genome shotgun (WGS) entry which is preliminary data.</text>
</comment>
<dbReference type="Proteomes" id="UP000812270">
    <property type="component" value="Unassembled WGS sequence"/>
</dbReference>
<dbReference type="PANTHER" id="PTHR14226:SF76">
    <property type="entry name" value="NTE FAMILY PROTEIN RSSA"/>
    <property type="match status" value="1"/>
</dbReference>
<keyword evidence="4" id="KW-1185">Reference proteome</keyword>
<keyword evidence="1" id="KW-0378">Hydrolase</keyword>
<dbReference type="InterPro" id="IPR050301">
    <property type="entry name" value="NTE"/>
</dbReference>
<gene>
    <name evidence="3" type="ORF">KTO63_03195</name>
</gene>
<dbReference type="PANTHER" id="PTHR14226">
    <property type="entry name" value="NEUROPATHY TARGET ESTERASE/SWISS CHEESE D.MELANOGASTER"/>
    <property type="match status" value="1"/>
</dbReference>